<dbReference type="InterPro" id="IPR053206">
    <property type="entry name" value="Dimeric_xanthone_biosynth"/>
</dbReference>
<dbReference type="InParanoid" id="A0A0D1CBD1"/>
<organism evidence="2 3">
    <name type="scientific">Mycosarcoma maydis</name>
    <name type="common">Corn smut fungus</name>
    <name type="synonym">Ustilago maydis</name>
    <dbReference type="NCBI Taxonomy" id="5270"/>
    <lineage>
        <taxon>Eukaryota</taxon>
        <taxon>Fungi</taxon>
        <taxon>Dikarya</taxon>
        <taxon>Basidiomycota</taxon>
        <taxon>Ustilaginomycotina</taxon>
        <taxon>Ustilaginomycetes</taxon>
        <taxon>Ustilaginales</taxon>
        <taxon>Ustilaginaceae</taxon>
        <taxon>Mycosarcoma</taxon>
    </lineage>
</organism>
<dbReference type="eggNOG" id="ENOG502S4CP">
    <property type="taxonomic scope" value="Eukaryota"/>
</dbReference>
<dbReference type="PANTHER" id="PTHR38048">
    <property type="entry name" value="EXPRESSED PROTEIN"/>
    <property type="match status" value="1"/>
</dbReference>
<dbReference type="Proteomes" id="UP000000561">
    <property type="component" value="Chromosome 3"/>
</dbReference>
<dbReference type="KEGG" id="uma:UMAG_01702"/>
<gene>
    <name evidence="2" type="ORF">UMAG_01702</name>
</gene>
<dbReference type="RefSeq" id="XP_011387678.1">
    <property type="nucleotide sequence ID" value="XM_011389376.1"/>
</dbReference>
<dbReference type="VEuPathDB" id="FungiDB:UMAG_01702"/>
<name>A0A0D1CBD1_MYCMD</name>
<dbReference type="OrthoDB" id="10044044at2759"/>
<evidence type="ECO:0000313" key="2">
    <source>
        <dbReference type="EMBL" id="KIS70532.1"/>
    </source>
</evidence>
<reference evidence="2 3" key="1">
    <citation type="journal article" date="2006" name="Nature">
        <title>Insights from the genome of the biotrophic fungal plant pathogen Ustilago maydis.</title>
        <authorList>
            <person name="Kamper J."/>
            <person name="Kahmann R."/>
            <person name="Bolker M."/>
            <person name="Ma L.J."/>
            <person name="Brefort T."/>
            <person name="Saville B.J."/>
            <person name="Banuett F."/>
            <person name="Kronstad J.W."/>
            <person name="Gold S.E."/>
            <person name="Muller O."/>
            <person name="Perlin M.H."/>
            <person name="Wosten H.A."/>
            <person name="de Vries R."/>
            <person name="Ruiz-Herrera J."/>
            <person name="Reynaga-Pena C.G."/>
            <person name="Snetselaar K."/>
            <person name="McCann M."/>
            <person name="Perez-Martin J."/>
            <person name="Feldbrugge M."/>
            <person name="Basse C.W."/>
            <person name="Steinberg G."/>
            <person name="Ibeas J.I."/>
            <person name="Holloman W."/>
            <person name="Guzman P."/>
            <person name="Farman M."/>
            <person name="Stajich J.E."/>
            <person name="Sentandreu R."/>
            <person name="Gonzalez-Prieto J.M."/>
            <person name="Kennell J.C."/>
            <person name="Molina L."/>
            <person name="Schirawski J."/>
            <person name="Mendoza-Mendoza A."/>
            <person name="Greilinger D."/>
            <person name="Munch K."/>
            <person name="Rossel N."/>
            <person name="Scherer M."/>
            <person name="Vranes M."/>
            <person name="Ladendorf O."/>
            <person name="Vincon V."/>
            <person name="Fuchs U."/>
            <person name="Sandrock B."/>
            <person name="Meng S."/>
            <person name="Ho E.C."/>
            <person name="Cahill M.J."/>
            <person name="Boyce K.J."/>
            <person name="Klose J."/>
            <person name="Klosterman S.J."/>
            <person name="Deelstra H.J."/>
            <person name="Ortiz-Castellanos L."/>
            <person name="Li W."/>
            <person name="Sanchez-Alonso P."/>
            <person name="Schreier P.H."/>
            <person name="Hauser-Hahn I."/>
            <person name="Vaupel M."/>
            <person name="Koopmann E."/>
            <person name="Friedrich G."/>
            <person name="Voss H."/>
            <person name="Schluter T."/>
            <person name="Margolis J."/>
            <person name="Platt D."/>
            <person name="Swimmer C."/>
            <person name="Gnirke A."/>
            <person name="Chen F."/>
            <person name="Vysotskaia V."/>
            <person name="Mannhaupt G."/>
            <person name="Guldener U."/>
            <person name="Munsterkotter M."/>
            <person name="Haase D."/>
            <person name="Oesterheld M."/>
            <person name="Mewes H.W."/>
            <person name="Mauceli E.W."/>
            <person name="DeCaprio D."/>
            <person name="Wade C.M."/>
            <person name="Butler J."/>
            <person name="Young S."/>
            <person name="Jaffe D.B."/>
            <person name="Calvo S."/>
            <person name="Nusbaum C."/>
            <person name="Galagan J."/>
            <person name="Birren B.W."/>
        </authorList>
    </citation>
    <scope>NUCLEOTIDE SEQUENCE [LARGE SCALE GENOMIC DNA]</scope>
    <source>
        <strain evidence="3">DSM 14603 / FGSC 9021 / UM521</strain>
    </source>
</reference>
<dbReference type="PANTHER" id="PTHR38048:SF1">
    <property type="entry name" value="HEMERYTHRIN-LIKE DOMAIN-CONTAINING PROTEIN"/>
    <property type="match status" value="1"/>
</dbReference>
<accession>A0A0D1CBD1</accession>
<dbReference type="Gene3D" id="1.20.120.520">
    <property type="entry name" value="nmb1532 protein domain like"/>
    <property type="match status" value="1"/>
</dbReference>
<protein>
    <recommendedName>
        <fullName evidence="1">Hemerythrin-like domain-containing protein</fullName>
    </recommendedName>
</protein>
<evidence type="ECO:0000259" key="1">
    <source>
        <dbReference type="Pfam" id="PF01814"/>
    </source>
</evidence>
<dbReference type="CDD" id="cd12108">
    <property type="entry name" value="Hr-like"/>
    <property type="match status" value="1"/>
</dbReference>
<dbReference type="GeneID" id="23562624"/>
<dbReference type="AlphaFoldDB" id="A0A0D1CBD1"/>
<keyword evidence="3" id="KW-1185">Reference proteome</keyword>
<dbReference type="Pfam" id="PF01814">
    <property type="entry name" value="Hemerythrin"/>
    <property type="match status" value="1"/>
</dbReference>
<dbReference type="OMA" id="CSQLDFH"/>
<dbReference type="EMBL" id="CM003142">
    <property type="protein sequence ID" value="KIS70532.1"/>
    <property type="molecule type" value="Genomic_DNA"/>
</dbReference>
<feature type="domain" description="Hemerythrin-like" evidence="1">
    <location>
        <begin position="13"/>
        <end position="110"/>
    </location>
</feature>
<sequence length="172" mass="19643">MSDPWDCLYHGMLPFHEHFRHTTSQISALLTTLSPSFPSKNKLETLDNLLSICASLCRSLEAHHSIEERLIFPILAKKLPQFAHSSQHTKEHQQMHHALQDLQKYIAQVSTNLRSVKGRELDEVFDHAKMVKLVDELKRVLLPHLKAEEASLRAPVVKAAGFELGEIKNLIR</sequence>
<proteinExistence type="predicted"/>
<evidence type="ECO:0000313" key="3">
    <source>
        <dbReference type="Proteomes" id="UP000000561"/>
    </source>
</evidence>
<dbReference type="InterPro" id="IPR012312">
    <property type="entry name" value="Hemerythrin-like"/>
</dbReference>